<dbReference type="Gene3D" id="3.40.1390.20">
    <property type="entry name" value="HprK N-terminal domain-like"/>
    <property type="match status" value="1"/>
</dbReference>
<sequence>MTVHEVVRILNAKVLVEGDMETEIKTACGSDMMSDVLAFVKDQALLLTGLCNPQVIRTAEMMDMRCVVFVRGKEIDEAILDLARSRDIIVLKTDYRMFTACGLLFSGGLRGECEEK</sequence>
<protein>
    <recommendedName>
        <fullName evidence="1">DRTGG domain-containing protein</fullName>
    </recommendedName>
</protein>
<feature type="domain" description="DRTGG" evidence="1">
    <location>
        <begin position="5"/>
        <end position="101"/>
    </location>
</feature>
<dbReference type="Proteomes" id="UP000824242">
    <property type="component" value="Unassembled WGS sequence"/>
</dbReference>
<dbReference type="EMBL" id="DVGZ01000042">
    <property type="protein sequence ID" value="HIR46920.1"/>
    <property type="molecule type" value="Genomic_DNA"/>
</dbReference>
<evidence type="ECO:0000313" key="3">
    <source>
        <dbReference type="Proteomes" id="UP000824242"/>
    </source>
</evidence>
<dbReference type="InterPro" id="IPR028979">
    <property type="entry name" value="Ser_kin/Pase_Hpr-like_N_sf"/>
</dbReference>
<reference evidence="2" key="1">
    <citation type="submission" date="2020-10" db="EMBL/GenBank/DDBJ databases">
        <authorList>
            <person name="Gilroy R."/>
        </authorList>
    </citation>
    <scope>NUCLEOTIDE SEQUENCE</scope>
    <source>
        <strain evidence="2">ChiSxjej1B13-7958</strain>
    </source>
</reference>
<gene>
    <name evidence="2" type="ORF">IAB89_04565</name>
</gene>
<dbReference type="AlphaFoldDB" id="A0A9D1DE26"/>
<accession>A0A9D1DE26</accession>
<comment type="caution">
    <text evidence="2">The sequence shown here is derived from an EMBL/GenBank/DDBJ whole genome shotgun (WGS) entry which is preliminary data.</text>
</comment>
<name>A0A9D1DE26_9FIRM</name>
<dbReference type="Pfam" id="PF07085">
    <property type="entry name" value="DRTGG"/>
    <property type="match status" value="1"/>
</dbReference>
<proteinExistence type="predicted"/>
<evidence type="ECO:0000313" key="2">
    <source>
        <dbReference type="EMBL" id="HIR46920.1"/>
    </source>
</evidence>
<organism evidence="2 3">
    <name type="scientific">Candidatus Caccousia avicola</name>
    <dbReference type="NCBI Taxonomy" id="2840721"/>
    <lineage>
        <taxon>Bacteria</taxon>
        <taxon>Bacillati</taxon>
        <taxon>Bacillota</taxon>
        <taxon>Clostridia</taxon>
        <taxon>Eubacteriales</taxon>
        <taxon>Oscillospiraceae</taxon>
        <taxon>Oscillospiraceae incertae sedis</taxon>
        <taxon>Candidatus Caccousia</taxon>
    </lineage>
</organism>
<evidence type="ECO:0000259" key="1">
    <source>
        <dbReference type="Pfam" id="PF07085"/>
    </source>
</evidence>
<reference evidence="2" key="2">
    <citation type="journal article" date="2021" name="PeerJ">
        <title>Extensive microbial diversity within the chicken gut microbiome revealed by metagenomics and culture.</title>
        <authorList>
            <person name="Gilroy R."/>
            <person name="Ravi A."/>
            <person name="Getino M."/>
            <person name="Pursley I."/>
            <person name="Horton D.L."/>
            <person name="Alikhan N.F."/>
            <person name="Baker D."/>
            <person name="Gharbi K."/>
            <person name="Hall N."/>
            <person name="Watson M."/>
            <person name="Adriaenssens E.M."/>
            <person name="Foster-Nyarko E."/>
            <person name="Jarju S."/>
            <person name="Secka A."/>
            <person name="Antonio M."/>
            <person name="Oren A."/>
            <person name="Chaudhuri R.R."/>
            <person name="La Ragione R."/>
            <person name="Hildebrand F."/>
            <person name="Pallen M.J."/>
        </authorList>
    </citation>
    <scope>NUCLEOTIDE SEQUENCE</scope>
    <source>
        <strain evidence="2">ChiSxjej1B13-7958</strain>
    </source>
</reference>
<dbReference type="InterPro" id="IPR010766">
    <property type="entry name" value="DRTGG"/>
</dbReference>
<dbReference type="SUPFAM" id="SSF75138">
    <property type="entry name" value="HprK N-terminal domain-like"/>
    <property type="match status" value="1"/>
</dbReference>